<evidence type="ECO:0000256" key="1">
    <source>
        <dbReference type="SAM" id="MobiDB-lite"/>
    </source>
</evidence>
<name>A0A2I2KSJ0_9ACTN</name>
<dbReference type="GO" id="GO:0006508">
    <property type="term" value="P:proteolysis"/>
    <property type="evidence" value="ECO:0007669"/>
    <property type="project" value="UniProtKB-KW"/>
</dbReference>
<gene>
    <name evidence="3" type="ORF">FRACA_2640003</name>
</gene>
<feature type="signal peptide" evidence="2">
    <location>
        <begin position="1"/>
        <end position="25"/>
    </location>
</feature>
<evidence type="ECO:0000313" key="3">
    <source>
        <dbReference type="EMBL" id="SNQ48637.1"/>
    </source>
</evidence>
<feature type="chain" id="PRO_5014175429" evidence="2">
    <location>
        <begin position="26"/>
        <end position="317"/>
    </location>
</feature>
<keyword evidence="2" id="KW-0732">Signal</keyword>
<dbReference type="Proteomes" id="UP000234331">
    <property type="component" value="Unassembled WGS sequence"/>
</dbReference>
<organism evidence="3 4">
    <name type="scientific">Frankia canadensis</name>
    <dbReference type="NCBI Taxonomy" id="1836972"/>
    <lineage>
        <taxon>Bacteria</taxon>
        <taxon>Bacillati</taxon>
        <taxon>Actinomycetota</taxon>
        <taxon>Actinomycetes</taxon>
        <taxon>Frankiales</taxon>
        <taxon>Frankiaceae</taxon>
        <taxon>Frankia</taxon>
    </lineage>
</organism>
<sequence>MRVPCAALAAIVVSAGLLTGCTAPAGGALGLGGTTVSPTAGSATPASSALGVATTARSSAGVATTVSAPAGGTTAGSGSGAPGSGDASDGGGVLPVAAASPSGAACGGRVRSVADVERLIAEPVGCPGSVNTFWRGELGAAWTPPRIIPYHNGQVPDDACGRQVGDPTAFADNALYCTLDDTVAYSIEFLDELAGIGGPSYPLFVLMHELAHRGDRLHGTLGAVSRAEENQADCFAGRQAAAADRAGRIDVSDALGGSMLFFSLGDTRGGWFDQEPSTAPDAHGTPVQRAQAFALGYLRDSATCQRIGRSPTGQVSA</sequence>
<dbReference type="EMBL" id="FZMO01000184">
    <property type="protein sequence ID" value="SNQ48637.1"/>
    <property type="molecule type" value="Genomic_DNA"/>
</dbReference>
<dbReference type="AlphaFoldDB" id="A0A2I2KSJ0"/>
<reference evidence="3 4" key="1">
    <citation type="submission" date="2017-06" db="EMBL/GenBank/DDBJ databases">
        <authorList>
            <person name="Kim H.J."/>
            <person name="Triplett B.A."/>
        </authorList>
    </citation>
    <scope>NUCLEOTIDE SEQUENCE [LARGE SCALE GENOMIC DNA]</scope>
    <source>
        <strain evidence="3">FRACA_ARgP5</strain>
    </source>
</reference>
<feature type="compositionally biased region" description="Gly residues" evidence="1">
    <location>
        <begin position="73"/>
        <end position="93"/>
    </location>
</feature>
<keyword evidence="3" id="KW-0482">Metalloprotease</keyword>
<evidence type="ECO:0000313" key="4">
    <source>
        <dbReference type="Proteomes" id="UP000234331"/>
    </source>
</evidence>
<feature type="region of interest" description="Disordered" evidence="1">
    <location>
        <begin position="66"/>
        <end position="94"/>
    </location>
</feature>
<keyword evidence="3" id="KW-0645">Protease</keyword>
<protein>
    <submittedName>
        <fullName evidence="3">Metalloprotease</fullName>
    </submittedName>
</protein>
<dbReference type="GO" id="GO:0008237">
    <property type="term" value="F:metallopeptidase activity"/>
    <property type="evidence" value="ECO:0007669"/>
    <property type="project" value="UniProtKB-KW"/>
</dbReference>
<keyword evidence="4" id="KW-1185">Reference proteome</keyword>
<accession>A0A2I2KSJ0</accession>
<keyword evidence="3" id="KW-0378">Hydrolase</keyword>
<proteinExistence type="predicted"/>
<evidence type="ECO:0000256" key="2">
    <source>
        <dbReference type="SAM" id="SignalP"/>
    </source>
</evidence>
<dbReference type="PROSITE" id="PS51257">
    <property type="entry name" value="PROKAR_LIPOPROTEIN"/>
    <property type="match status" value="1"/>
</dbReference>
<dbReference type="RefSeq" id="WP_341477228.1">
    <property type="nucleotide sequence ID" value="NZ_FZMO01000184.1"/>
</dbReference>